<dbReference type="Proteomes" id="UP001209885">
    <property type="component" value="Unassembled WGS sequence"/>
</dbReference>
<name>A0ABT3RMX0_9BACT</name>
<sequence>MKTIYLSLTTTLVFLLICCSQPEEKNAIDHVDPIKANNEILNDGNLDYADTIFAENYRNEGPAIIKKHVKEMRNAFPDLKVNVENKVIGDNSVAWVRHHTGTHSKPFKGFMPSGEKLEWESVIISKINENGKISEEWGASNIYQKLSEHSLNGTYKYLPPQDGYCVINGKSFIWTIDNAETGVNLSEYGTFNQSGNLTEFIIKYSNNEDRIGRTFKTRMAEPKGDTLIYEFLNENNEVTGTGKALMVKK</sequence>
<dbReference type="RefSeq" id="WP_266055540.1">
    <property type="nucleotide sequence ID" value="NZ_JAPFQN010000003.1"/>
</dbReference>
<evidence type="ECO:0000313" key="2">
    <source>
        <dbReference type="Proteomes" id="UP001209885"/>
    </source>
</evidence>
<keyword evidence="2" id="KW-1185">Reference proteome</keyword>
<evidence type="ECO:0000313" key="1">
    <source>
        <dbReference type="EMBL" id="MCX2743165.1"/>
    </source>
</evidence>
<dbReference type="Gene3D" id="3.10.450.50">
    <property type="match status" value="1"/>
</dbReference>
<dbReference type="SUPFAM" id="SSF54427">
    <property type="entry name" value="NTF2-like"/>
    <property type="match status" value="1"/>
</dbReference>
<dbReference type="InterPro" id="IPR009959">
    <property type="entry name" value="Cyclase_SnoaL-like"/>
</dbReference>
<comment type="caution">
    <text evidence="1">The sequence shown here is derived from an EMBL/GenBank/DDBJ whole genome shotgun (WGS) entry which is preliminary data.</text>
</comment>
<reference evidence="1 2" key="1">
    <citation type="submission" date="2022-11" db="EMBL/GenBank/DDBJ databases">
        <title>The characterization of three novel Bacteroidetes species and genomic analysis of their roles in tidal elemental geochemical cycles.</title>
        <authorList>
            <person name="Ma K."/>
        </authorList>
    </citation>
    <scope>NUCLEOTIDE SEQUENCE [LARGE SCALE GENOMIC DNA]</scope>
    <source>
        <strain evidence="1 2">M17</strain>
    </source>
</reference>
<dbReference type="InterPro" id="IPR032710">
    <property type="entry name" value="NTF2-like_dom_sf"/>
</dbReference>
<proteinExistence type="predicted"/>
<organism evidence="1 2">
    <name type="scientific">Mangrovivirga halotolerans</name>
    <dbReference type="NCBI Taxonomy" id="2993936"/>
    <lineage>
        <taxon>Bacteria</taxon>
        <taxon>Pseudomonadati</taxon>
        <taxon>Bacteroidota</taxon>
        <taxon>Cytophagia</taxon>
        <taxon>Cytophagales</taxon>
        <taxon>Mangrovivirgaceae</taxon>
        <taxon>Mangrovivirga</taxon>
    </lineage>
</organism>
<dbReference type="Pfam" id="PF07366">
    <property type="entry name" value="SnoaL"/>
    <property type="match status" value="1"/>
</dbReference>
<protein>
    <submittedName>
        <fullName evidence="1">Ester cyclase</fullName>
    </submittedName>
</protein>
<dbReference type="EMBL" id="JAPFQN010000003">
    <property type="protein sequence ID" value="MCX2743165.1"/>
    <property type="molecule type" value="Genomic_DNA"/>
</dbReference>
<gene>
    <name evidence="1" type="ORF">OO013_04775</name>
</gene>
<accession>A0ABT3RMX0</accession>